<feature type="coiled-coil region" evidence="1">
    <location>
        <begin position="568"/>
        <end position="595"/>
    </location>
</feature>
<feature type="transmembrane region" description="Helical" evidence="3">
    <location>
        <begin position="169"/>
        <end position="195"/>
    </location>
</feature>
<keyword evidence="5" id="KW-1185">Reference proteome</keyword>
<gene>
    <name evidence="4" type="primary">tma7</name>
    <name evidence="4" type="ORF">LPJ64_001925</name>
</gene>
<evidence type="ECO:0000256" key="3">
    <source>
        <dbReference type="SAM" id="Phobius"/>
    </source>
</evidence>
<feature type="transmembrane region" description="Helical" evidence="3">
    <location>
        <begin position="97"/>
        <end position="117"/>
    </location>
</feature>
<sequence>MAFFRAKRETKPESSPSQPLAHAVGAVGMDSATTADTNSDSDSISPLGQLTTHNSTNLSLPPEIDDADEKPHPYLLKFGPWWRFCSARDSVLPKTRILPSVAAILMPITVLFVLTSVEANWIMAGPGYDGRRLWKTTGYIVGSAIATALAFISALTIGMRQIDYFRSFFSLRIALFFQVLINLLLGMVCVLVGALYQRNKINGEGVWITPEYPCIYVGGFFAWLQVALLLVDYVTTPNFNQRGHGYGSPAMQASIGLANVVAIWTGFGSLVFSNVENTRFWHPYNSCFNSWVTLITTGSTVLNYRTTNSKVFIFFWLPIGVLIMFVYFWCFGFGCVQRFDEKPLRRIGETEDSLRIAYRELRREGRDNKELATATQARIDALQRRIEYLQDQRLRFFSALFVAGVLLKVCGWLLGSIIFTLTEPGWSYWDSMVFLFFNLLTVGVQGMVPSSSSGMPLYHGFTFVDILCTAMLDAILLHIVWNLVPWPRYLLVAKSVLLTATGKIFRCRRRRPQHVLEDSDLEAEEAVIPEAPEVGAPDYSALSHRKATDQLEDALNVAARMRALLVQNAATEADLQEYDRLLQAAESRIDEINVTKFTMSGREGGKKKPLKKPKSGNKDLDDDDKAFLQKKKEEQQKLKDLKEKAQGKGPLATGGIKKSGKK</sequence>
<dbReference type="AlphaFoldDB" id="A0A9W7XMI7"/>
<dbReference type="SUPFAM" id="SSF81324">
    <property type="entry name" value="Voltage-gated potassium channels"/>
    <property type="match status" value="1"/>
</dbReference>
<feature type="compositionally biased region" description="Polar residues" evidence="2">
    <location>
        <begin position="31"/>
        <end position="59"/>
    </location>
</feature>
<evidence type="ECO:0000313" key="4">
    <source>
        <dbReference type="EMBL" id="KAJ1646589.1"/>
    </source>
</evidence>
<feature type="transmembrane region" description="Helical" evidence="3">
    <location>
        <begin position="137"/>
        <end position="157"/>
    </location>
</feature>
<keyword evidence="3" id="KW-1133">Transmembrane helix</keyword>
<feature type="compositionally biased region" description="Basic and acidic residues" evidence="2">
    <location>
        <begin position="625"/>
        <end position="646"/>
    </location>
</feature>
<feature type="region of interest" description="Disordered" evidence="2">
    <location>
        <begin position="600"/>
        <end position="662"/>
    </location>
</feature>
<feature type="transmembrane region" description="Helical" evidence="3">
    <location>
        <begin position="215"/>
        <end position="234"/>
    </location>
</feature>
<feature type="compositionally biased region" description="Basic residues" evidence="2">
    <location>
        <begin position="605"/>
        <end position="615"/>
    </location>
</feature>
<accession>A0A9W7XMI7</accession>
<evidence type="ECO:0000256" key="2">
    <source>
        <dbReference type="SAM" id="MobiDB-lite"/>
    </source>
</evidence>
<feature type="transmembrane region" description="Helical" evidence="3">
    <location>
        <begin position="394"/>
        <end position="414"/>
    </location>
</feature>
<organism evidence="4 5">
    <name type="scientific">Coemansia asiatica</name>
    <dbReference type="NCBI Taxonomy" id="1052880"/>
    <lineage>
        <taxon>Eukaryota</taxon>
        <taxon>Fungi</taxon>
        <taxon>Fungi incertae sedis</taxon>
        <taxon>Zoopagomycota</taxon>
        <taxon>Kickxellomycotina</taxon>
        <taxon>Kickxellomycetes</taxon>
        <taxon>Kickxellales</taxon>
        <taxon>Kickxellaceae</taxon>
        <taxon>Coemansia</taxon>
    </lineage>
</organism>
<dbReference type="InterPro" id="IPR015157">
    <property type="entry name" value="TMA7"/>
</dbReference>
<feature type="transmembrane region" description="Helical" evidence="3">
    <location>
        <begin position="460"/>
        <end position="480"/>
    </location>
</feature>
<proteinExistence type="predicted"/>
<keyword evidence="1" id="KW-0175">Coiled coil</keyword>
<keyword evidence="3" id="KW-0812">Transmembrane</keyword>
<feature type="transmembrane region" description="Helical" evidence="3">
    <location>
        <begin position="426"/>
        <end position="448"/>
    </location>
</feature>
<feature type="compositionally biased region" description="Basic and acidic residues" evidence="2">
    <location>
        <begin position="1"/>
        <end position="12"/>
    </location>
</feature>
<protein>
    <submittedName>
        <fullName evidence="4">Translation machinery-associated protein 7</fullName>
    </submittedName>
</protein>
<dbReference type="Pfam" id="PF09072">
    <property type="entry name" value="TMA7"/>
    <property type="match status" value="1"/>
</dbReference>
<feature type="transmembrane region" description="Helical" evidence="3">
    <location>
        <begin position="255"/>
        <end position="275"/>
    </location>
</feature>
<keyword evidence="3" id="KW-0472">Membrane</keyword>
<evidence type="ECO:0000256" key="1">
    <source>
        <dbReference type="SAM" id="Coils"/>
    </source>
</evidence>
<dbReference type="PANTHER" id="PTHR28632">
    <property type="entry name" value="TRANSLATION MACHINERY-ASSOCIATED PROTEIN 7"/>
    <property type="match status" value="1"/>
</dbReference>
<evidence type="ECO:0000313" key="5">
    <source>
        <dbReference type="Proteomes" id="UP001145021"/>
    </source>
</evidence>
<feature type="region of interest" description="Disordered" evidence="2">
    <location>
        <begin position="1"/>
        <end position="64"/>
    </location>
</feature>
<feature type="transmembrane region" description="Helical" evidence="3">
    <location>
        <begin position="313"/>
        <end position="336"/>
    </location>
</feature>
<comment type="caution">
    <text evidence="4">The sequence shown here is derived from an EMBL/GenBank/DDBJ whole genome shotgun (WGS) entry which is preliminary data.</text>
</comment>
<dbReference type="EMBL" id="JANBOH010000055">
    <property type="protein sequence ID" value="KAJ1646589.1"/>
    <property type="molecule type" value="Genomic_DNA"/>
</dbReference>
<dbReference type="Proteomes" id="UP001145021">
    <property type="component" value="Unassembled WGS sequence"/>
</dbReference>
<dbReference type="Gene3D" id="1.10.287.70">
    <property type="match status" value="1"/>
</dbReference>
<reference evidence="4" key="1">
    <citation type="submission" date="2022-07" db="EMBL/GenBank/DDBJ databases">
        <title>Phylogenomic reconstructions and comparative analyses of Kickxellomycotina fungi.</title>
        <authorList>
            <person name="Reynolds N.K."/>
            <person name="Stajich J.E."/>
            <person name="Barry K."/>
            <person name="Grigoriev I.V."/>
            <person name="Crous P."/>
            <person name="Smith M.E."/>
        </authorList>
    </citation>
    <scope>NUCLEOTIDE SEQUENCE</scope>
    <source>
        <strain evidence="4">NBRC 105413</strain>
    </source>
</reference>
<name>A0A9W7XMI7_9FUNG</name>